<evidence type="ECO:0000313" key="3">
    <source>
        <dbReference type="Proteomes" id="UP000424671"/>
    </source>
</evidence>
<organism evidence="2 3">
    <name type="scientific">Roseobacter phage CRP-4</name>
    <dbReference type="NCBI Taxonomy" id="2559283"/>
    <lineage>
        <taxon>Viruses</taxon>
        <taxon>Duplodnaviria</taxon>
        <taxon>Heunggongvirae</taxon>
        <taxon>Uroviricota</taxon>
        <taxon>Caudoviricetes</taxon>
        <taxon>Zobellviridae</taxon>
        <taxon>Cobavirinae</taxon>
        <taxon>Veravirus</taxon>
    </lineage>
</organism>
<dbReference type="Pfam" id="PF17338">
    <property type="entry name" value="GP88"/>
    <property type="match status" value="1"/>
</dbReference>
<protein>
    <recommendedName>
        <fullName evidence="1">Gene product 88 domain-containing protein</fullName>
    </recommendedName>
</protein>
<dbReference type="EMBL" id="MK613346">
    <property type="protein sequence ID" value="QBQ72610.1"/>
    <property type="molecule type" value="Genomic_DNA"/>
</dbReference>
<evidence type="ECO:0000313" key="2">
    <source>
        <dbReference type="EMBL" id="QBQ72610.1"/>
    </source>
</evidence>
<accession>A0A646QW33</accession>
<dbReference type="Proteomes" id="UP000424671">
    <property type="component" value="Segment"/>
</dbReference>
<gene>
    <name evidence="2" type="ORF">CRP4_gp01</name>
</gene>
<dbReference type="InterPro" id="IPR020290">
    <property type="entry name" value="Gp88"/>
</dbReference>
<reference evidence="2 3" key="1">
    <citation type="journal article" date="2019" name="mSystems">
        <title>Diverse, abundant and novel viruses infecting the marine abundant Roseobacter RCA lineage.</title>
        <authorList>
            <person name="Zhang Z.F."/>
            <person name="Chen F."/>
            <person name="Chu X."/>
            <person name="Zhang H."/>
            <person name="Luo H.W."/>
            <person name="Zhai Z.Q."/>
            <person name="Yang M.Y."/>
            <person name="Zhao Y.L."/>
        </authorList>
    </citation>
    <scope>NUCLEOTIDE SEQUENCE [LARGE SCALE GENOMIC DNA]</scope>
</reference>
<evidence type="ECO:0000259" key="1">
    <source>
        <dbReference type="Pfam" id="PF17338"/>
    </source>
</evidence>
<proteinExistence type="predicted"/>
<name>A0A646QW33_9CAUD</name>
<feature type="domain" description="Gene product 88" evidence="1">
    <location>
        <begin position="45"/>
        <end position="209"/>
    </location>
</feature>
<sequence>MTWKVKDAVLQSRISAGNSKMPGSTFSTDAFACKVGSKLAKVEGSVCSGCYARKLQKLRPSVNQGWQANYIKATTMIADNPERWADAVAFQIKRIAAKSQEYFHRWFDSGDLDSVDMLRAIVIACEKTPDFKHWLPTREAKIVKEYRKKYGKEPSNLVIRVSSTMIGDKPMAGHPLTSTVHRKGESAHGYACPAPKQGNNCGDCRACWTKTVANISYTKH</sequence>